<dbReference type="GO" id="GO:0015920">
    <property type="term" value="P:lipopolysaccharide transport"/>
    <property type="evidence" value="ECO:0007669"/>
    <property type="project" value="TreeGrafter"/>
</dbReference>
<gene>
    <name evidence="11" type="ORF">DENOEST_3932</name>
</gene>
<dbReference type="AlphaFoldDB" id="A0A6S6XYL7"/>
<dbReference type="Pfam" id="PF01061">
    <property type="entry name" value="ABC2_membrane"/>
    <property type="match status" value="1"/>
</dbReference>
<dbReference type="EMBL" id="LR778301">
    <property type="protein sequence ID" value="CAB1371086.1"/>
    <property type="molecule type" value="Genomic_DNA"/>
</dbReference>
<evidence type="ECO:0000256" key="5">
    <source>
        <dbReference type="ARBA" id="ARBA00022692"/>
    </source>
</evidence>
<feature type="domain" description="ABC transmembrane type-2" evidence="10">
    <location>
        <begin position="39"/>
        <end position="263"/>
    </location>
</feature>
<evidence type="ECO:0000256" key="8">
    <source>
        <dbReference type="ARBA" id="ARBA00023136"/>
    </source>
</evidence>
<reference evidence="11 12" key="1">
    <citation type="submission" date="2020-03" db="EMBL/GenBank/DDBJ databases">
        <authorList>
            <consortium name="Genoscope - CEA"/>
            <person name="William W."/>
        </authorList>
    </citation>
    <scope>NUCLEOTIDE SEQUENCE [LARGE SCALE GENOMIC DNA]</scope>
    <source>
        <strain evidence="12">DSM 16959</strain>
    </source>
</reference>
<keyword evidence="5 9" id="KW-0812">Transmembrane</keyword>
<protein>
    <recommendedName>
        <fullName evidence="9">Transport permease protein</fullName>
    </recommendedName>
</protein>
<evidence type="ECO:0000256" key="1">
    <source>
        <dbReference type="ARBA" id="ARBA00004651"/>
    </source>
</evidence>
<evidence type="ECO:0000259" key="10">
    <source>
        <dbReference type="PROSITE" id="PS51012"/>
    </source>
</evidence>
<sequence length="271" mass="29241">MIAIGRMLRNLPGAAIRYRGLVRAIVARELIGRYSGSLLGPLWLIIPPVFMIFIYTVIFSQVMHSRLPGNNDTFGYSIYLCAGLLVWTPFLDAMQRAKNVFIEHANLIKKSAFPRSILFVPVAVVAAINFILLAIAFLGFLLITRGLPAPALAWIPVCAALAACLGLAVGAILAVLNVFFRDVGQVADLAAQLLFWATPIVYPASILPPAVLDLMGFNPLFPLVRISQNVALDSGALDGHTLLLPLLGTVIAGVLAVLLFSRARADLMDQL</sequence>
<evidence type="ECO:0000313" key="11">
    <source>
        <dbReference type="EMBL" id="CAB1371086.1"/>
    </source>
</evidence>
<keyword evidence="8 9" id="KW-0472">Membrane</keyword>
<feature type="transmembrane region" description="Helical" evidence="9">
    <location>
        <begin position="117"/>
        <end position="142"/>
    </location>
</feature>
<dbReference type="GO" id="GO:0015774">
    <property type="term" value="P:polysaccharide transport"/>
    <property type="evidence" value="ECO:0007669"/>
    <property type="project" value="UniProtKB-KW"/>
</dbReference>
<evidence type="ECO:0000313" key="12">
    <source>
        <dbReference type="Proteomes" id="UP000515733"/>
    </source>
</evidence>
<dbReference type="PROSITE" id="PS51012">
    <property type="entry name" value="ABC_TM2"/>
    <property type="match status" value="1"/>
</dbReference>
<keyword evidence="4 9" id="KW-1003">Cell membrane</keyword>
<accession>A0A6S6XYL7</accession>
<dbReference type="PANTHER" id="PTHR30413:SF10">
    <property type="entry name" value="CAPSULE POLYSACCHARIDE EXPORT INNER-MEMBRANE PROTEIN CTRC"/>
    <property type="match status" value="1"/>
</dbReference>
<comment type="similarity">
    <text evidence="2 9">Belongs to the ABC-2 integral membrane protein family.</text>
</comment>
<keyword evidence="7" id="KW-0762">Sugar transport</keyword>
<dbReference type="InterPro" id="IPR013525">
    <property type="entry name" value="ABC2_TM"/>
</dbReference>
<feature type="transmembrane region" description="Helical" evidence="9">
    <location>
        <begin position="192"/>
        <end position="212"/>
    </location>
</feature>
<keyword evidence="12" id="KW-1185">Reference proteome</keyword>
<evidence type="ECO:0000256" key="3">
    <source>
        <dbReference type="ARBA" id="ARBA00022448"/>
    </source>
</evidence>
<feature type="transmembrane region" description="Helical" evidence="9">
    <location>
        <begin position="242"/>
        <end position="261"/>
    </location>
</feature>
<organism evidence="11 12">
    <name type="scientific">Denitratisoma oestradiolicum</name>
    <dbReference type="NCBI Taxonomy" id="311182"/>
    <lineage>
        <taxon>Bacteria</taxon>
        <taxon>Pseudomonadati</taxon>
        <taxon>Pseudomonadota</taxon>
        <taxon>Betaproteobacteria</taxon>
        <taxon>Nitrosomonadales</taxon>
        <taxon>Sterolibacteriaceae</taxon>
        <taxon>Denitratisoma</taxon>
    </lineage>
</organism>
<evidence type="ECO:0000256" key="4">
    <source>
        <dbReference type="ARBA" id="ARBA00022475"/>
    </source>
</evidence>
<dbReference type="PANTHER" id="PTHR30413">
    <property type="entry name" value="INNER MEMBRANE TRANSPORT PERMEASE"/>
    <property type="match status" value="1"/>
</dbReference>
<evidence type="ECO:0000256" key="9">
    <source>
        <dbReference type="RuleBase" id="RU361157"/>
    </source>
</evidence>
<dbReference type="InterPro" id="IPR047817">
    <property type="entry name" value="ABC2_TM_bact-type"/>
</dbReference>
<dbReference type="GO" id="GO:0140359">
    <property type="term" value="F:ABC-type transporter activity"/>
    <property type="evidence" value="ECO:0007669"/>
    <property type="project" value="InterPro"/>
</dbReference>
<keyword evidence="3 9" id="KW-0813">Transport</keyword>
<dbReference type="Proteomes" id="UP000515733">
    <property type="component" value="Chromosome"/>
</dbReference>
<dbReference type="GO" id="GO:0005886">
    <property type="term" value="C:plasma membrane"/>
    <property type="evidence" value="ECO:0007669"/>
    <property type="project" value="UniProtKB-SubCell"/>
</dbReference>
<evidence type="ECO:0000256" key="7">
    <source>
        <dbReference type="ARBA" id="ARBA00023047"/>
    </source>
</evidence>
<dbReference type="KEGG" id="doe:DENOEST_3932"/>
<evidence type="ECO:0000256" key="2">
    <source>
        <dbReference type="ARBA" id="ARBA00007783"/>
    </source>
</evidence>
<keyword evidence="6 9" id="KW-1133">Transmembrane helix</keyword>
<proteinExistence type="inferred from homology"/>
<feature type="transmembrane region" description="Helical" evidence="9">
    <location>
        <begin position="74"/>
        <end position="91"/>
    </location>
</feature>
<feature type="transmembrane region" description="Helical" evidence="9">
    <location>
        <begin position="154"/>
        <end position="180"/>
    </location>
</feature>
<keyword evidence="7" id="KW-0625">Polysaccharide transport</keyword>
<evidence type="ECO:0000256" key="6">
    <source>
        <dbReference type="ARBA" id="ARBA00022989"/>
    </source>
</evidence>
<comment type="subcellular location">
    <subcellularLocation>
        <location evidence="9">Cell inner membrane</location>
        <topology evidence="9">Multi-pass membrane protein</topology>
    </subcellularLocation>
    <subcellularLocation>
        <location evidence="1">Cell membrane</location>
        <topology evidence="1">Multi-pass membrane protein</topology>
    </subcellularLocation>
</comment>
<dbReference type="RefSeq" id="WP_170228162.1">
    <property type="nucleotide sequence ID" value="NZ_LR778301.1"/>
</dbReference>
<feature type="transmembrane region" description="Helical" evidence="9">
    <location>
        <begin position="38"/>
        <end position="62"/>
    </location>
</feature>
<name>A0A6S6XYL7_9PROT</name>